<feature type="transmembrane region" description="Helical" evidence="2">
    <location>
        <begin position="92"/>
        <end position="108"/>
    </location>
</feature>
<keyword evidence="2" id="KW-1133">Transmembrane helix</keyword>
<accession>A0ABP4HQK4</accession>
<keyword evidence="2" id="KW-0812">Transmembrane</keyword>
<feature type="transmembrane region" description="Helical" evidence="2">
    <location>
        <begin position="60"/>
        <end position="80"/>
    </location>
</feature>
<organism evidence="3 4">
    <name type="scientific">Kitasatospora nipponensis</name>
    <dbReference type="NCBI Taxonomy" id="258049"/>
    <lineage>
        <taxon>Bacteria</taxon>
        <taxon>Bacillati</taxon>
        <taxon>Actinomycetota</taxon>
        <taxon>Actinomycetes</taxon>
        <taxon>Kitasatosporales</taxon>
        <taxon>Streptomycetaceae</taxon>
        <taxon>Kitasatospora</taxon>
    </lineage>
</organism>
<keyword evidence="4" id="KW-1185">Reference proteome</keyword>
<feature type="region of interest" description="Disordered" evidence="1">
    <location>
        <begin position="1"/>
        <end position="35"/>
    </location>
</feature>
<evidence type="ECO:0000313" key="3">
    <source>
        <dbReference type="EMBL" id="GAA1271440.1"/>
    </source>
</evidence>
<proteinExistence type="predicted"/>
<name>A0ABP4HQK4_9ACTN</name>
<comment type="caution">
    <text evidence="3">The sequence shown here is derived from an EMBL/GenBank/DDBJ whole genome shotgun (WGS) entry which is preliminary data.</text>
</comment>
<evidence type="ECO:0000256" key="1">
    <source>
        <dbReference type="SAM" id="MobiDB-lite"/>
    </source>
</evidence>
<feature type="compositionally biased region" description="Pro residues" evidence="1">
    <location>
        <begin position="20"/>
        <end position="29"/>
    </location>
</feature>
<protein>
    <recommendedName>
        <fullName evidence="5">SPW repeat-containing protein</fullName>
    </recommendedName>
</protein>
<evidence type="ECO:0008006" key="5">
    <source>
        <dbReference type="Google" id="ProtNLM"/>
    </source>
</evidence>
<reference evidence="4" key="1">
    <citation type="journal article" date="2019" name="Int. J. Syst. Evol. Microbiol.">
        <title>The Global Catalogue of Microorganisms (GCM) 10K type strain sequencing project: providing services to taxonomists for standard genome sequencing and annotation.</title>
        <authorList>
            <consortium name="The Broad Institute Genomics Platform"/>
            <consortium name="The Broad Institute Genome Sequencing Center for Infectious Disease"/>
            <person name="Wu L."/>
            <person name="Ma J."/>
        </authorList>
    </citation>
    <scope>NUCLEOTIDE SEQUENCE [LARGE SCALE GENOMIC DNA]</scope>
    <source>
        <strain evidence="4">JCM 13004</strain>
    </source>
</reference>
<dbReference type="RefSeq" id="WP_344446191.1">
    <property type="nucleotide sequence ID" value="NZ_BAAALF010000219.1"/>
</dbReference>
<feature type="transmembrane region" description="Helical" evidence="2">
    <location>
        <begin position="115"/>
        <end position="137"/>
    </location>
</feature>
<keyword evidence="2" id="KW-0472">Membrane</keyword>
<evidence type="ECO:0000256" key="2">
    <source>
        <dbReference type="SAM" id="Phobius"/>
    </source>
</evidence>
<gene>
    <name evidence="3" type="ORF">GCM10009665_69560</name>
</gene>
<sequence>MTTVPQPSSPPEPQAAAGAPPSPPEPQVPASPVASSVGAAAGTSAVAAAPAVAGPPVGPAAGLAALGFGLLMLFLGVLAWDGDTALPDLTQVASGLVTALLGLVINPGRTVRRPVWNGLAGLALLAAVSAGAAVLVFPRHVDAVPALTSAVAAFAGLYVDTAAITHSGR</sequence>
<evidence type="ECO:0000313" key="4">
    <source>
        <dbReference type="Proteomes" id="UP001500037"/>
    </source>
</evidence>
<dbReference type="EMBL" id="BAAALF010000219">
    <property type="protein sequence ID" value="GAA1271440.1"/>
    <property type="molecule type" value="Genomic_DNA"/>
</dbReference>
<dbReference type="Proteomes" id="UP001500037">
    <property type="component" value="Unassembled WGS sequence"/>
</dbReference>